<evidence type="ECO:0000313" key="3">
    <source>
        <dbReference type="Proteomes" id="UP000050471"/>
    </source>
</evidence>
<dbReference type="AlphaFoldDB" id="A0A0N8IBF9"/>
<comment type="caution">
    <text evidence="2">The sequence shown here is derived from an EMBL/GenBank/DDBJ whole genome shotgun (WGS) entry which is preliminary data.</text>
</comment>
<dbReference type="STRING" id="154981.AKJ29_01650"/>
<keyword evidence="3" id="KW-1185">Reference proteome</keyword>
<protein>
    <submittedName>
        <fullName evidence="2">Phosphoadenosine phosphosulfate reductase</fullName>
    </submittedName>
</protein>
<gene>
    <name evidence="2" type="ORF">AKJ29_01650</name>
</gene>
<dbReference type="GO" id="GO:0003824">
    <property type="term" value="F:catalytic activity"/>
    <property type="evidence" value="ECO:0007669"/>
    <property type="project" value="InterPro"/>
</dbReference>
<dbReference type="PANTHER" id="PTHR43196">
    <property type="entry name" value="SULFATE ADENYLYLTRANSFERASE SUBUNIT 2"/>
    <property type="match status" value="1"/>
</dbReference>
<dbReference type="Proteomes" id="UP000050471">
    <property type="component" value="Unassembled WGS sequence"/>
</dbReference>
<evidence type="ECO:0000313" key="2">
    <source>
        <dbReference type="EMBL" id="KPN62995.1"/>
    </source>
</evidence>
<reference evidence="2 3" key="1">
    <citation type="submission" date="2015-09" db="EMBL/GenBank/DDBJ databases">
        <title>Draft genome sequence of Aliiroseovarius crassostreae CV919-312TSm, the causative agent of Roseovarius Oyster Disease (formerly Juvenile Oyster Disease).</title>
        <authorList>
            <person name="Kessner L."/>
            <person name="Spinard E."/>
            <person name="Nelson D."/>
        </authorList>
    </citation>
    <scope>NUCLEOTIDE SEQUENCE [LARGE SCALE GENOMIC DNA]</scope>
    <source>
        <strain evidence="2 3">CV919-312</strain>
    </source>
</reference>
<organism evidence="2 3">
    <name type="scientific">Aliiroseovarius crassostreae</name>
    <dbReference type="NCBI Taxonomy" id="154981"/>
    <lineage>
        <taxon>Bacteria</taxon>
        <taxon>Pseudomonadati</taxon>
        <taxon>Pseudomonadota</taxon>
        <taxon>Alphaproteobacteria</taxon>
        <taxon>Rhodobacterales</taxon>
        <taxon>Paracoccaceae</taxon>
        <taxon>Aliiroseovarius</taxon>
    </lineage>
</organism>
<dbReference type="PANTHER" id="PTHR43196:SF2">
    <property type="entry name" value="PHOSPHOADENOSINE PHOSPHOSULFATE REDUCTASE"/>
    <property type="match status" value="1"/>
</dbReference>
<dbReference type="InterPro" id="IPR002500">
    <property type="entry name" value="PAPS_reduct_dom"/>
</dbReference>
<sequence length="251" mass="28350">MTNMPAEIREMADLGALFVVNHSAGKDSQSMMIYLKEIGISPEQMLVIHADLGEVEWAGNLDHIRNTVGNVEIITAEAKTSFFEMVERRQMFPSPSQRQCTSDLKRGPIEREIRRYLKAHPEFRGLVVNCMGMRAQESASRAKKSAVQFSNRNSKAGRHWFDWLPIHHLTTAEVFRMIEDAGQQPHYAYQMGMTRLSCCFCIMASVNDLTVAAKANPELYARYVATEKRLGHTLSMSRKPLEEITGIKAAA</sequence>
<dbReference type="Gene3D" id="3.40.50.620">
    <property type="entry name" value="HUPs"/>
    <property type="match status" value="1"/>
</dbReference>
<dbReference type="InterPro" id="IPR014729">
    <property type="entry name" value="Rossmann-like_a/b/a_fold"/>
</dbReference>
<dbReference type="SUPFAM" id="SSF52402">
    <property type="entry name" value="Adenine nucleotide alpha hydrolases-like"/>
    <property type="match status" value="1"/>
</dbReference>
<dbReference type="Pfam" id="PF01507">
    <property type="entry name" value="PAPS_reduct"/>
    <property type="match status" value="1"/>
</dbReference>
<dbReference type="EMBL" id="LKBA01000008">
    <property type="protein sequence ID" value="KPN62995.1"/>
    <property type="molecule type" value="Genomic_DNA"/>
</dbReference>
<feature type="domain" description="Phosphoadenosine phosphosulphate reductase" evidence="1">
    <location>
        <begin position="19"/>
        <end position="202"/>
    </location>
</feature>
<evidence type="ECO:0000259" key="1">
    <source>
        <dbReference type="Pfam" id="PF01507"/>
    </source>
</evidence>
<proteinExistence type="predicted"/>
<accession>A0A0N8IBF9</accession>
<name>A0A0N8IBF9_9RHOB</name>
<dbReference type="InterPro" id="IPR050128">
    <property type="entry name" value="Sulfate_adenylyltrnsfr_sub2"/>
</dbReference>